<dbReference type="GO" id="GO:0005737">
    <property type="term" value="C:cytoplasm"/>
    <property type="evidence" value="ECO:0007669"/>
    <property type="project" value="TreeGrafter"/>
</dbReference>
<organism evidence="2 3">
    <name type="scientific">Colletotrichum sidae</name>
    <dbReference type="NCBI Taxonomy" id="1347389"/>
    <lineage>
        <taxon>Eukaryota</taxon>
        <taxon>Fungi</taxon>
        <taxon>Dikarya</taxon>
        <taxon>Ascomycota</taxon>
        <taxon>Pezizomycotina</taxon>
        <taxon>Sordariomycetes</taxon>
        <taxon>Hypocreomycetidae</taxon>
        <taxon>Glomerellales</taxon>
        <taxon>Glomerellaceae</taxon>
        <taxon>Colletotrichum</taxon>
        <taxon>Colletotrichum orbiculare species complex</taxon>
    </lineage>
</organism>
<proteinExistence type="predicted"/>
<reference evidence="2 3" key="1">
    <citation type="submission" date="2018-11" db="EMBL/GenBank/DDBJ databases">
        <title>Genome sequence and assembly of Colletotrichum sidae.</title>
        <authorList>
            <person name="Gan P."/>
            <person name="Shirasu K."/>
        </authorList>
    </citation>
    <scope>NUCLEOTIDE SEQUENCE [LARGE SCALE GENOMIC DNA]</scope>
    <source>
        <strain evidence="2 3">CBS 518.97</strain>
    </source>
</reference>
<protein>
    <submittedName>
        <fullName evidence="2">Beauvericin nonribosomal cyclodepsipeptide synthetase BEA1</fullName>
    </submittedName>
</protein>
<dbReference type="EMBL" id="QAPF01000167">
    <property type="protein sequence ID" value="TEA14290.1"/>
    <property type="molecule type" value="Genomic_DNA"/>
</dbReference>
<gene>
    <name evidence="2" type="primary">BEA1</name>
    <name evidence="2" type="ORF">C8034_v003436</name>
</gene>
<dbReference type="Proteomes" id="UP000295604">
    <property type="component" value="Unassembled WGS sequence"/>
</dbReference>
<name>A0A4R8TAN9_9PEZI</name>
<dbReference type="AlphaFoldDB" id="A0A4R8TAN9"/>
<keyword evidence="3" id="KW-1185">Reference proteome</keyword>
<comment type="caution">
    <text evidence="2">The sequence shown here is derived from an EMBL/GenBank/DDBJ whole genome shotgun (WGS) entry which is preliminary data.</text>
</comment>
<evidence type="ECO:0000259" key="1">
    <source>
        <dbReference type="Pfam" id="PF00668"/>
    </source>
</evidence>
<feature type="domain" description="Condensation" evidence="1">
    <location>
        <begin position="23"/>
        <end position="206"/>
    </location>
</feature>
<accession>A0A4R8TAN9</accession>
<dbReference type="GO" id="GO:0003824">
    <property type="term" value="F:catalytic activity"/>
    <property type="evidence" value="ECO:0007669"/>
    <property type="project" value="InterPro"/>
</dbReference>
<dbReference type="GO" id="GO:0031177">
    <property type="term" value="F:phosphopantetheine binding"/>
    <property type="evidence" value="ECO:0007669"/>
    <property type="project" value="TreeGrafter"/>
</dbReference>
<dbReference type="SUPFAM" id="SSF52777">
    <property type="entry name" value="CoA-dependent acyltransferases"/>
    <property type="match status" value="1"/>
</dbReference>
<dbReference type="GO" id="GO:0043041">
    <property type="term" value="P:amino acid activation for nonribosomal peptide biosynthetic process"/>
    <property type="evidence" value="ECO:0007669"/>
    <property type="project" value="TreeGrafter"/>
</dbReference>
<dbReference type="Gene3D" id="3.30.559.30">
    <property type="entry name" value="Nonribosomal peptide synthetase, condensation domain"/>
    <property type="match status" value="1"/>
</dbReference>
<dbReference type="PANTHER" id="PTHR45527:SF1">
    <property type="entry name" value="FATTY ACID SYNTHASE"/>
    <property type="match status" value="1"/>
</dbReference>
<evidence type="ECO:0000313" key="3">
    <source>
        <dbReference type="Proteomes" id="UP000295604"/>
    </source>
</evidence>
<dbReference type="Pfam" id="PF00668">
    <property type="entry name" value="Condensation"/>
    <property type="match status" value="1"/>
</dbReference>
<sequence>MSSTSRQMELAGRPLRDLEVPGIAAANLFKAAWALVVVCEAGTRDAVFAEVLANRYSPPIDVDQERVRGPCGNTNPVRAKLDAGMAPVEVAARLQEQTLAAATFGYLGYRTIQKDCTDWPLNSLFGSVVNFQSSRVVGNAEFNPEDAIKARMMPPAANPPSRSSALWTIARLTEDELVVTLNFSSAAFDEERVHGFAVQARDLLERRPTDIAS</sequence>
<dbReference type="GO" id="GO:0044550">
    <property type="term" value="P:secondary metabolite biosynthetic process"/>
    <property type="evidence" value="ECO:0007669"/>
    <property type="project" value="TreeGrafter"/>
</dbReference>
<evidence type="ECO:0000313" key="2">
    <source>
        <dbReference type="EMBL" id="TEA14290.1"/>
    </source>
</evidence>
<dbReference type="PANTHER" id="PTHR45527">
    <property type="entry name" value="NONRIBOSOMAL PEPTIDE SYNTHETASE"/>
    <property type="match status" value="1"/>
</dbReference>
<dbReference type="InterPro" id="IPR001242">
    <property type="entry name" value="Condensation_dom"/>
</dbReference>